<dbReference type="AlphaFoldDB" id="A0AAE1QTD7"/>
<feature type="compositionally biased region" description="Acidic residues" evidence="1">
    <location>
        <begin position="324"/>
        <end position="336"/>
    </location>
</feature>
<feature type="region of interest" description="Disordered" evidence="1">
    <location>
        <begin position="301"/>
        <end position="345"/>
    </location>
</feature>
<evidence type="ECO:0000256" key="1">
    <source>
        <dbReference type="SAM" id="MobiDB-lite"/>
    </source>
</evidence>
<evidence type="ECO:0000313" key="2">
    <source>
        <dbReference type="EMBL" id="KAK4337932.1"/>
    </source>
</evidence>
<organism evidence="2 3">
    <name type="scientific">Anisodus tanguticus</name>
    <dbReference type="NCBI Taxonomy" id="243964"/>
    <lineage>
        <taxon>Eukaryota</taxon>
        <taxon>Viridiplantae</taxon>
        <taxon>Streptophyta</taxon>
        <taxon>Embryophyta</taxon>
        <taxon>Tracheophyta</taxon>
        <taxon>Spermatophyta</taxon>
        <taxon>Magnoliopsida</taxon>
        <taxon>eudicotyledons</taxon>
        <taxon>Gunneridae</taxon>
        <taxon>Pentapetalae</taxon>
        <taxon>asterids</taxon>
        <taxon>lamiids</taxon>
        <taxon>Solanales</taxon>
        <taxon>Solanaceae</taxon>
        <taxon>Solanoideae</taxon>
        <taxon>Hyoscyameae</taxon>
        <taxon>Anisodus</taxon>
    </lineage>
</organism>
<dbReference type="EMBL" id="JAVYJV010000024">
    <property type="protein sequence ID" value="KAK4337932.1"/>
    <property type="molecule type" value="Genomic_DNA"/>
</dbReference>
<feature type="region of interest" description="Disordered" evidence="1">
    <location>
        <begin position="223"/>
        <end position="279"/>
    </location>
</feature>
<dbReference type="Proteomes" id="UP001291623">
    <property type="component" value="Unassembled WGS sequence"/>
</dbReference>
<reference evidence="2" key="1">
    <citation type="submission" date="2023-12" db="EMBL/GenBank/DDBJ databases">
        <title>Genome assembly of Anisodus tanguticus.</title>
        <authorList>
            <person name="Wang Y.-J."/>
        </authorList>
    </citation>
    <scope>NUCLEOTIDE SEQUENCE</scope>
    <source>
        <strain evidence="2">KB-2021</strain>
        <tissue evidence="2">Leaf</tissue>
    </source>
</reference>
<keyword evidence="3" id="KW-1185">Reference proteome</keyword>
<feature type="region of interest" description="Disordered" evidence="1">
    <location>
        <begin position="360"/>
        <end position="381"/>
    </location>
</feature>
<proteinExistence type="predicted"/>
<feature type="compositionally biased region" description="Basic and acidic residues" evidence="1">
    <location>
        <begin position="309"/>
        <end position="323"/>
    </location>
</feature>
<sequence length="440" mass="48774">MKSTISYTPIIYYSAITGNVNPLLPKAALSSISISDSSSSDEESCFDEDGANFRIIACISSGFLAVQALRPFGIFGKETSSHDDIWIVVVEAIYFVHLFAEKKFPPTNVIPANLSDVIPNASLEAIDLIKVVLCDLSHNCYQECDGRLLRMTLVMDKPKGLCLKELSVVTPNVGEWMWALYMLPRTRQYPGVNQGCNKEEGSLEQVNVQNKFDLVDIIEENEHSGINQHNGEVGITKENEGNNAEPDDQEQTSREIDTGADEVVKNTADNVDQTDKSDDLKTSKWIDDDIIYIMDGNVDQTNKSSGLQDSKEVNEDVADRAEKSEDEEDHIVDEATESEKVQEKHDGVVNNNEETLIEHEVSQKGVSSRNEEVQQSKTSSGTTVNQEIRLFLIKQTVDPNITTGAMITINTNAEIRSMTVVRKNIPNKVLHATSTEENVG</sequence>
<comment type="caution">
    <text evidence="2">The sequence shown here is derived from an EMBL/GenBank/DDBJ whole genome shotgun (WGS) entry which is preliminary data.</text>
</comment>
<protein>
    <submittedName>
        <fullName evidence="2">Uncharacterized protein</fullName>
    </submittedName>
</protein>
<name>A0AAE1QTD7_9SOLA</name>
<evidence type="ECO:0000313" key="3">
    <source>
        <dbReference type="Proteomes" id="UP001291623"/>
    </source>
</evidence>
<gene>
    <name evidence="2" type="ORF">RND71_042419</name>
</gene>
<accession>A0AAE1QTD7</accession>